<dbReference type="InterPro" id="IPR011051">
    <property type="entry name" value="RmlC_Cupin_sf"/>
</dbReference>
<dbReference type="SUPFAM" id="SSF47413">
    <property type="entry name" value="lambda repressor-like DNA-binding domains"/>
    <property type="match status" value="1"/>
</dbReference>
<dbReference type="GO" id="GO:0003677">
    <property type="term" value="F:DNA binding"/>
    <property type="evidence" value="ECO:0007669"/>
    <property type="project" value="UniProtKB-KW"/>
</dbReference>
<dbReference type="Gene3D" id="2.60.120.10">
    <property type="entry name" value="Jelly Rolls"/>
    <property type="match status" value="1"/>
</dbReference>
<dbReference type="Gene3D" id="1.10.260.40">
    <property type="entry name" value="lambda repressor-like DNA-binding domains"/>
    <property type="match status" value="1"/>
</dbReference>
<dbReference type="GO" id="GO:0003700">
    <property type="term" value="F:DNA-binding transcription factor activity"/>
    <property type="evidence" value="ECO:0007669"/>
    <property type="project" value="TreeGrafter"/>
</dbReference>
<evidence type="ECO:0000256" key="2">
    <source>
        <dbReference type="SAM" id="MobiDB-lite"/>
    </source>
</evidence>
<dbReference type="SMART" id="SM00530">
    <property type="entry name" value="HTH_XRE"/>
    <property type="match status" value="1"/>
</dbReference>
<sequence length="178" mass="19636">MQLGERIRARRRQLGLTLKAVSEASGLSIAYLSQVERQRANPTVAALSSIAQALGVKLSFFVPDETHDAVVMRRGARPALQLRELPYRVHSLAGRGQHLQLEPLLIELQPHFTSQPTSHLGEEFLHVLSGRLVLQVGEERFELAAGDSAQHPSTTPHAWGNPGSEETTLLWVGTPRLF</sequence>
<dbReference type="Proteomes" id="UP000245368">
    <property type="component" value="Chromosome"/>
</dbReference>
<proteinExistence type="predicted"/>
<dbReference type="EMBL" id="CP029494">
    <property type="protein sequence ID" value="AWN23196.1"/>
    <property type="molecule type" value="Genomic_DNA"/>
</dbReference>
<dbReference type="SUPFAM" id="SSF51182">
    <property type="entry name" value="RmlC-like cupins"/>
    <property type="match status" value="1"/>
</dbReference>
<dbReference type="KEGG" id="dez:DKM44_08125"/>
<organism evidence="4 5">
    <name type="scientific">Deinococcus irradiatisoli</name>
    <dbReference type="NCBI Taxonomy" id="2202254"/>
    <lineage>
        <taxon>Bacteria</taxon>
        <taxon>Thermotogati</taxon>
        <taxon>Deinococcota</taxon>
        <taxon>Deinococci</taxon>
        <taxon>Deinococcales</taxon>
        <taxon>Deinococcaceae</taxon>
        <taxon>Deinococcus</taxon>
    </lineage>
</organism>
<feature type="domain" description="HTH cro/C1-type" evidence="3">
    <location>
        <begin position="7"/>
        <end position="61"/>
    </location>
</feature>
<dbReference type="Pfam" id="PF07883">
    <property type="entry name" value="Cupin_2"/>
    <property type="match status" value="1"/>
</dbReference>
<dbReference type="CDD" id="cd00093">
    <property type="entry name" value="HTH_XRE"/>
    <property type="match status" value="1"/>
</dbReference>
<protein>
    <recommendedName>
        <fullName evidence="3">HTH cro/C1-type domain-containing protein</fullName>
    </recommendedName>
</protein>
<evidence type="ECO:0000259" key="3">
    <source>
        <dbReference type="PROSITE" id="PS50943"/>
    </source>
</evidence>
<name>A0A2Z3JGS8_9DEIO</name>
<dbReference type="CDD" id="cd02209">
    <property type="entry name" value="cupin_XRE_C"/>
    <property type="match status" value="1"/>
</dbReference>
<evidence type="ECO:0000256" key="1">
    <source>
        <dbReference type="ARBA" id="ARBA00023125"/>
    </source>
</evidence>
<gene>
    <name evidence="4" type="ORF">DKM44_08125</name>
</gene>
<dbReference type="InterPro" id="IPR050807">
    <property type="entry name" value="TransReg_Diox_bact_type"/>
</dbReference>
<dbReference type="AlphaFoldDB" id="A0A2Z3JGS8"/>
<feature type="region of interest" description="Disordered" evidence="2">
    <location>
        <begin position="145"/>
        <end position="165"/>
    </location>
</feature>
<dbReference type="InterPro" id="IPR010982">
    <property type="entry name" value="Lambda_DNA-bd_dom_sf"/>
</dbReference>
<dbReference type="Pfam" id="PF01381">
    <property type="entry name" value="HTH_3"/>
    <property type="match status" value="1"/>
</dbReference>
<dbReference type="PROSITE" id="PS50943">
    <property type="entry name" value="HTH_CROC1"/>
    <property type="match status" value="1"/>
</dbReference>
<dbReference type="PANTHER" id="PTHR46797">
    <property type="entry name" value="HTH-TYPE TRANSCRIPTIONAL REGULATOR"/>
    <property type="match status" value="1"/>
</dbReference>
<dbReference type="RefSeq" id="WP_109826827.1">
    <property type="nucleotide sequence ID" value="NZ_CP029494.1"/>
</dbReference>
<reference evidence="4 5" key="1">
    <citation type="submission" date="2018-05" db="EMBL/GenBank/DDBJ databases">
        <title>Complete Genome Sequence of Deinococcus sp. strain 17bor-2.</title>
        <authorList>
            <person name="Srinivasan S."/>
        </authorList>
    </citation>
    <scope>NUCLEOTIDE SEQUENCE [LARGE SCALE GENOMIC DNA]</scope>
    <source>
        <strain evidence="4 5">17bor-2</strain>
    </source>
</reference>
<accession>A0A2Z3JGS8</accession>
<evidence type="ECO:0000313" key="5">
    <source>
        <dbReference type="Proteomes" id="UP000245368"/>
    </source>
</evidence>
<dbReference type="InterPro" id="IPR014710">
    <property type="entry name" value="RmlC-like_jellyroll"/>
</dbReference>
<dbReference type="PANTHER" id="PTHR46797:SF1">
    <property type="entry name" value="METHYLPHOSPHONATE SYNTHASE"/>
    <property type="match status" value="1"/>
</dbReference>
<dbReference type="InterPro" id="IPR001387">
    <property type="entry name" value="Cro/C1-type_HTH"/>
</dbReference>
<evidence type="ECO:0000313" key="4">
    <source>
        <dbReference type="EMBL" id="AWN23196.1"/>
    </source>
</evidence>
<dbReference type="OrthoDB" id="34624at2"/>
<keyword evidence="5" id="KW-1185">Reference proteome</keyword>
<keyword evidence="1" id="KW-0238">DNA-binding</keyword>
<dbReference type="GO" id="GO:0005829">
    <property type="term" value="C:cytosol"/>
    <property type="evidence" value="ECO:0007669"/>
    <property type="project" value="TreeGrafter"/>
</dbReference>
<dbReference type="InterPro" id="IPR013096">
    <property type="entry name" value="Cupin_2"/>
</dbReference>